<proteinExistence type="predicted"/>
<keyword evidence="2" id="KW-1185">Reference proteome</keyword>
<dbReference type="Proteomes" id="UP000308713">
    <property type="component" value="Unassembled WGS sequence"/>
</dbReference>
<dbReference type="AlphaFoldDB" id="A0A5C4SMS4"/>
<reference evidence="1 2" key="1">
    <citation type="submission" date="2019-05" db="EMBL/GenBank/DDBJ databases">
        <title>Tamlana fucoidanivorans sp. nov., isolated from the surface of algae collected from Fujian province in China.</title>
        <authorList>
            <person name="Li J."/>
        </authorList>
    </citation>
    <scope>NUCLEOTIDE SEQUENCE [LARGE SCALE GENOMIC DNA]</scope>
    <source>
        <strain evidence="1 2">CW2-9</strain>
    </source>
</reference>
<dbReference type="PROSITE" id="PS51257">
    <property type="entry name" value="PROKAR_LIPOPROTEIN"/>
    <property type="match status" value="1"/>
</dbReference>
<organism evidence="1 2">
    <name type="scientific">Allotamlana fucoidanivorans</name>
    <dbReference type="NCBI Taxonomy" id="2583814"/>
    <lineage>
        <taxon>Bacteria</taxon>
        <taxon>Pseudomonadati</taxon>
        <taxon>Bacteroidota</taxon>
        <taxon>Flavobacteriia</taxon>
        <taxon>Flavobacteriales</taxon>
        <taxon>Flavobacteriaceae</taxon>
        <taxon>Allotamlana</taxon>
    </lineage>
</organism>
<name>A0A5C4SMS4_9FLAO</name>
<sequence>MRITGITFFCLFVLVFSCKQNQDENVTNPTKTEKVALISEKEVAALKYTDYELDDKTRQVVRDWTPFVQLQNDVVNKVKVADLSFFNDNNKAIVLLIKDLKKDIPEAAKSPSIDARILVVETKIYELESISNLSTTTKDELLVAIKDFLVSFSNLKLQLNKKIEFDTRTIEKP</sequence>
<evidence type="ECO:0000313" key="2">
    <source>
        <dbReference type="Proteomes" id="UP000308713"/>
    </source>
</evidence>
<accession>A0A5C4SMS4</accession>
<comment type="caution">
    <text evidence="1">The sequence shown here is derived from an EMBL/GenBank/DDBJ whole genome shotgun (WGS) entry which is preliminary data.</text>
</comment>
<dbReference type="OrthoDB" id="1443931at2"/>
<gene>
    <name evidence="1" type="ORF">FGF67_06180</name>
</gene>
<dbReference type="RefSeq" id="WP_139695798.1">
    <property type="nucleotide sequence ID" value="NZ_CP074074.1"/>
</dbReference>
<evidence type="ECO:0008006" key="3">
    <source>
        <dbReference type="Google" id="ProtNLM"/>
    </source>
</evidence>
<protein>
    <recommendedName>
        <fullName evidence="3">Lipoprotein</fullName>
    </recommendedName>
</protein>
<dbReference type="EMBL" id="VDCS01000005">
    <property type="protein sequence ID" value="TNJ45295.1"/>
    <property type="molecule type" value="Genomic_DNA"/>
</dbReference>
<evidence type="ECO:0000313" key="1">
    <source>
        <dbReference type="EMBL" id="TNJ45295.1"/>
    </source>
</evidence>